<evidence type="ECO:0000256" key="1">
    <source>
        <dbReference type="ARBA" id="ARBA00004127"/>
    </source>
</evidence>
<keyword evidence="4 5" id="KW-0472">Membrane</keyword>
<dbReference type="PANTHER" id="PTHR31851">
    <property type="entry name" value="FE(2+)/MN(2+) TRANSPORTER PCL1"/>
    <property type="match status" value="1"/>
</dbReference>
<organism evidence="6 7">
    <name type="scientific">Candidatus Gallilactobacillus intestinavium</name>
    <dbReference type="NCBI Taxonomy" id="2840838"/>
    <lineage>
        <taxon>Bacteria</taxon>
        <taxon>Bacillati</taxon>
        <taxon>Bacillota</taxon>
        <taxon>Bacilli</taxon>
        <taxon>Lactobacillales</taxon>
        <taxon>Lactobacillaceae</taxon>
        <taxon>Lactobacillaceae incertae sedis</taxon>
        <taxon>Candidatus Gallilactobacillus</taxon>
    </lineage>
</organism>
<name>A0A9D9E3U5_9LACO</name>
<dbReference type="Pfam" id="PF01988">
    <property type="entry name" value="VIT1"/>
    <property type="match status" value="1"/>
</dbReference>
<evidence type="ECO:0000256" key="3">
    <source>
        <dbReference type="ARBA" id="ARBA00022989"/>
    </source>
</evidence>
<keyword evidence="2 5" id="KW-0812">Transmembrane</keyword>
<evidence type="ECO:0000313" key="7">
    <source>
        <dbReference type="Proteomes" id="UP000823614"/>
    </source>
</evidence>
<feature type="transmembrane region" description="Helical" evidence="5">
    <location>
        <begin position="186"/>
        <end position="207"/>
    </location>
</feature>
<feature type="transmembrane region" description="Helical" evidence="5">
    <location>
        <begin position="155"/>
        <end position="174"/>
    </location>
</feature>
<evidence type="ECO:0000256" key="4">
    <source>
        <dbReference type="ARBA" id="ARBA00023136"/>
    </source>
</evidence>
<feature type="transmembrane region" description="Helical" evidence="5">
    <location>
        <begin position="122"/>
        <end position="149"/>
    </location>
</feature>
<accession>A0A9D9E3U5</accession>
<dbReference type="CDD" id="cd02432">
    <property type="entry name" value="Nodulin-21_like_1"/>
    <property type="match status" value="1"/>
</dbReference>
<evidence type="ECO:0000256" key="2">
    <source>
        <dbReference type="ARBA" id="ARBA00022692"/>
    </source>
</evidence>
<dbReference type="InterPro" id="IPR008217">
    <property type="entry name" value="Ccc1_fam"/>
</dbReference>
<gene>
    <name evidence="6" type="ORF">IAA89_00505</name>
</gene>
<comment type="subcellular location">
    <subcellularLocation>
        <location evidence="1">Endomembrane system</location>
        <topology evidence="1">Multi-pass membrane protein</topology>
    </subcellularLocation>
</comment>
<dbReference type="AlphaFoldDB" id="A0A9D9E3U5"/>
<evidence type="ECO:0000256" key="5">
    <source>
        <dbReference type="SAM" id="Phobius"/>
    </source>
</evidence>
<protein>
    <submittedName>
        <fullName evidence="6">VIT family protein</fullName>
    </submittedName>
</protein>
<dbReference type="GO" id="GO:0012505">
    <property type="term" value="C:endomembrane system"/>
    <property type="evidence" value="ECO:0007669"/>
    <property type="project" value="UniProtKB-SubCell"/>
</dbReference>
<dbReference type="EMBL" id="JADIMP010000010">
    <property type="protein sequence ID" value="MBO8440922.1"/>
    <property type="molecule type" value="Genomic_DNA"/>
</dbReference>
<evidence type="ECO:0000313" key="6">
    <source>
        <dbReference type="EMBL" id="MBO8440922.1"/>
    </source>
</evidence>
<keyword evidence="3 5" id="KW-1133">Transmembrane helix</keyword>
<reference evidence="6" key="2">
    <citation type="journal article" date="2021" name="PeerJ">
        <title>Extensive microbial diversity within the chicken gut microbiome revealed by metagenomics and culture.</title>
        <authorList>
            <person name="Gilroy R."/>
            <person name="Ravi A."/>
            <person name="Getino M."/>
            <person name="Pursley I."/>
            <person name="Horton D.L."/>
            <person name="Alikhan N.F."/>
            <person name="Baker D."/>
            <person name="Gharbi K."/>
            <person name="Hall N."/>
            <person name="Watson M."/>
            <person name="Adriaenssens E.M."/>
            <person name="Foster-Nyarko E."/>
            <person name="Jarju S."/>
            <person name="Secka A."/>
            <person name="Antonio M."/>
            <person name="Oren A."/>
            <person name="Chaudhuri R.R."/>
            <person name="La Ragione R."/>
            <person name="Hildebrand F."/>
            <person name="Pallen M.J."/>
        </authorList>
    </citation>
    <scope>NUCLEOTIDE SEQUENCE</scope>
    <source>
        <strain evidence="6">C6-149</strain>
    </source>
</reference>
<dbReference type="GO" id="GO:0030026">
    <property type="term" value="P:intracellular manganese ion homeostasis"/>
    <property type="evidence" value="ECO:0007669"/>
    <property type="project" value="InterPro"/>
</dbReference>
<comment type="caution">
    <text evidence="6">The sequence shown here is derived from an EMBL/GenBank/DDBJ whole genome shotgun (WGS) entry which is preliminary data.</text>
</comment>
<dbReference type="Proteomes" id="UP000823614">
    <property type="component" value="Unassembled WGS sequence"/>
</dbReference>
<dbReference type="GO" id="GO:0005384">
    <property type="term" value="F:manganese ion transmembrane transporter activity"/>
    <property type="evidence" value="ECO:0007669"/>
    <property type="project" value="InterPro"/>
</dbReference>
<reference evidence="6" key="1">
    <citation type="submission" date="2020-10" db="EMBL/GenBank/DDBJ databases">
        <authorList>
            <person name="Gilroy R."/>
        </authorList>
    </citation>
    <scope>NUCLEOTIDE SEQUENCE</scope>
    <source>
        <strain evidence="6">C6-149</strain>
    </source>
</reference>
<proteinExistence type="predicted"/>
<feature type="transmembrane region" description="Helical" evidence="5">
    <location>
        <begin position="27"/>
        <end position="48"/>
    </location>
</feature>
<sequence length="209" mass="22204">MGANDGILSVSGIVLGMAGSNVSTRDVFLAGLSGALAGIVSMAMGEWVSVSTQRDSELSAIKDETLRVQDNLDDEIDYVVKKYISQGIDSNLARQAALEMFQKKPIYFGVIERYGFNPKDKISAVGAAITSMISFGLGSVLPLLSAVLLPKHIRVLVTIVLVTISLGCTGYVAAFLGKSNNSFKAVVRNVVSGILTMIITFTVGLLLKR</sequence>